<dbReference type="GO" id="GO:0016020">
    <property type="term" value="C:membrane"/>
    <property type="evidence" value="ECO:0007669"/>
    <property type="project" value="UniProtKB-SubCell"/>
</dbReference>
<feature type="transmembrane region" description="Helical" evidence="6">
    <location>
        <begin position="185"/>
        <end position="207"/>
    </location>
</feature>
<evidence type="ECO:0000313" key="7">
    <source>
        <dbReference type="EMBL" id="CAJ0574006.1"/>
    </source>
</evidence>
<keyword evidence="3 6" id="KW-0812">Transmembrane</keyword>
<evidence type="ECO:0000313" key="8">
    <source>
        <dbReference type="Proteomes" id="UP001177023"/>
    </source>
</evidence>
<dbReference type="Pfam" id="PF02118">
    <property type="entry name" value="Srg"/>
    <property type="match status" value="1"/>
</dbReference>
<comment type="subcellular location">
    <subcellularLocation>
        <location evidence="1">Membrane</location>
        <topology evidence="1">Multi-pass membrane protein</topology>
    </subcellularLocation>
</comment>
<dbReference type="GO" id="GO:0004888">
    <property type="term" value="F:transmembrane signaling receptor activity"/>
    <property type="evidence" value="ECO:0007669"/>
    <property type="project" value="InterPro"/>
</dbReference>
<evidence type="ECO:0000256" key="4">
    <source>
        <dbReference type="ARBA" id="ARBA00022989"/>
    </source>
</evidence>
<keyword evidence="8" id="KW-1185">Reference proteome</keyword>
<keyword evidence="5 6" id="KW-0472">Membrane</keyword>
<dbReference type="PANTHER" id="PTHR31627">
    <property type="entry name" value="SERPENTINE RECEPTOR CLASS GAMMA-RELATED"/>
    <property type="match status" value="1"/>
</dbReference>
<sequence length="302" mass="34165">MSKCPHDDAVWPKYIYLLETILGLVSLPLYILVLCLITRSKTKQKYSTPFYRIFTWHACFNILSFIHHHIFLEFPTLNIFCAQLLSRFHSFSYRLTPIYFLAYFLQHSQICLSTLVSVNRMSVITLGAKYQQFWAKALPYSLVMCFLVPLLLTWPLLVSEVALLPTNSGLGMAYNKWITWPSNSLSSAALSLLCAILNGVSTGVLVLRIRSNRGCAQANLLGVGIALGTISILFSIDQVMIYYHLHIARNLSHAAFGRFHDARFLVNTLATLAPIWALLILSSEMRADIVKMVSRTSEPLIE</sequence>
<feature type="transmembrane region" description="Helical" evidence="6">
    <location>
        <begin position="219"/>
        <end position="244"/>
    </location>
</feature>
<dbReference type="PRINTS" id="PR00698">
    <property type="entry name" value="TMPROTEINSRG"/>
</dbReference>
<dbReference type="GO" id="GO:0007606">
    <property type="term" value="P:sensory perception of chemical stimulus"/>
    <property type="evidence" value="ECO:0007669"/>
    <property type="project" value="UniProtKB-UniRule"/>
</dbReference>
<dbReference type="InterPro" id="IPR000609">
    <property type="entry name" value="7TM_GPCR_serpentine_rcpt_Srg"/>
</dbReference>
<protein>
    <recommendedName>
        <fullName evidence="6">Serpentine receptor class gamma</fullName>
    </recommendedName>
</protein>
<dbReference type="SUPFAM" id="SSF81321">
    <property type="entry name" value="Family A G protein-coupled receptor-like"/>
    <property type="match status" value="1"/>
</dbReference>
<reference evidence="7" key="1">
    <citation type="submission" date="2023-06" db="EMBL/GenBank/DDBJ databases">
        <authorList>
            <person name="Delattre M."/>
        </authorList>
    </citation>
    <scope>NUCLEOTIDE SEQUENCE</scope>
    <source>
        <strain evidence="7">AF72</strain>
    </source>
</reference>
<organism evidence="7 8">
    <name type="scientific">Mesorhabditis spiculigera</name>
    <dbReference type="NCBI Taxonomy" id="96644"/>
    <lineage>
        <taxon>Eukaryota</taxon>
        <taxon>Metazoa</taxon>
        <taxon>Ecdysozoa</taxon>
        <taxon>Nematoda</taxon>
        <taxon>Chromadorea</taxon>
        <taxon>Rhabditida</taxon>
        <taxon>Rhabditina</taxon>
        <taxon>Rhabditomorpha</taxon>
        <taxon>Rhabditoidea</taxon>
        <taxon>Rhabditidae</taxon>
        <taxon>Mesorhabditinae</taxon>
        <taxon>Mesorhabditis</taxon>
    </lineage>
</organism>
<dbReference type="AlphaFoldDB" id="A0AA36FZH2"/>
<feature type="transmembrane region" description="Helical" evidence="6">
    <location>
        <begin position="15"/>
        <end position="38"/>
    </location>
</feature>
<comment type="similarity">
    <text evidence="2 6">Belongs to the nematode receptor-like protein srg family.</text>
</comment>
<dbReference type="Proteomes" id="UP001177023">
    <property type="component" value="Unassembled WGS sequence"/>
</dbReference>
<feature type="transmembrane region" description="Helical" evidence="6">
    <location>
        <begin position="137"/>
        <end position="157"/>
    </location>
</feature>
<dbReference type="InterPro" id="IPR051119">
    <property type="entry name" value="Nematode_SR-like"/>
</dbReference>
<feature type="transmembrane region" description="Helical" evidence="6">
    <location>
        <begin position="50"/>
        <end position="70"/>
    </location>
</feature>
<evidence type="ECO:0000256" key="2">
    <source>
        <dbReference type="ARBA" id="ARBA00005692"/>
    </source>
</evidence>
<accession>A0AA36FZH2</accession>
<dbReference type="EMBL" id="CATQJA010002626">
    <property type="protein sequence ID" value="CAJ0574006.1"/>
    <property type="molecule type" value="Genomic_DNA"/>
</dbReference>
<feature type="non-terminal residue" evidence="7">
    <location>
        <position position="1"/>
    </location>
</feature>
<name>A0AA36FZH2_9BILA</name>
<dbReference type="PANTHER" id="PTHR31627:SF43">
    <property type="entry name" value="SERPENTINE RECEPTOR CLASS GAMMA-15"/>
    <property type="match status" value="1"/>
</dbReference>
<comment type="caution">
    <text evidence="7">The sequence shown here is derived from an EMBL/GenBank/DDBJ whole genome shotgun (WGS) entry which is preliminary data.</text>
</comment>
<evidence type="ECO:0000256" key="3">
    <source>
        <dbReference type="ARBA" id="ARBA00022692"/>
    </source>
</evidence>
<evidence type="ECO:0000256" key="1">
    <source>
        <dbReference type="ARBA" id="ARBA00004141"/>
    </source>
</evidence>
<keyword evidence="4 6" id="KW-1133">Transmembrane helix</keyword>
<evidence type="ECO:0000256" key="6">
    <source>
        <dbReference type="RuleBase" id="RU280813"/>
    </source>
</evidence>
<gene>
    <name evidence="7" type="ORF">MSPICULIGERA_LOCUS12350</name>
</gene>
<feature type="transmembrane region" description="Helical" evidence="6">
    <location>
        <begin position="264"/>
        <end position="282"/>
    </location>
</feature>
<evidence type="ECO:0000256" key="5">
    <source>
        <dbReference type="ARBA" id="ARBA00023136"/>
    </source>
</evidence>
<feature type="transmembrane region" description="Helical" evidence="6">
    <location>
        <begin position="98"/>
        <end position="116"/>
    </location>
</feature>
<proteinExistence type="inferred from homology"/>